<dbReference type="GO" id="GO:0001522">
    <property type="term" value="P:pseudouridine synthesis"/>
    <property type="evidence" value="ECO:0007669"/>
    <property type="project" value="InterPro"/>
</dbReference>
<accession>A0AAP2RH78</accession>
<keyword evidence="2" id="KW-1185">Reference proteome</keyword>
<dbReference type="InterPro" id="IPR038664">
    <property type="entry name" value="Gar1/Naf1_Cbf5-bd_sf"/>
</dbReference>
<dbReference type="SUPFAM" id="SSF50447">
    <property type="entry name" value="Translation proteins"/>
    <property type="match status" value="1"/>
</dbReference>
<dbReference type="AlphaFoldDB" id="A0AAP2RH78"/>
<name>A0AAP2RH78_9EURY</name>
<dbReference type="EMBL" id="PGCK01000014">
    <property type="protein sequence ID" value="MCD1296162.1"/>
    <property type="molecule type" value="Genomic_DNA"/>
</dbReference>
<reference evidence="1 2" key="1">
    <citation type="submission" date="2017-11" db="EMBL/GenBank/DDBJ databases">
        <title>Isolation and Characterization of Family Methanocellaceae Species from Potential Methane Hydrate Area Offshore Southwestern Taiwan.</title>
        <authorList>
            <person name="Zhang W.-L."/>
            <person name="Chen W.-C."/>
            <person name="Lai M.-C."/>
            <person name="Chen S.-C."/>
        </authorList>
    </citation>
    <scope>NUCLEOTIDE SEQUENCE [LARGE SCALE GENOMIC DNA]</scope>
    <source>
        <strain evidence="1 2">CWC-04</strain>
    </source>
</reference>
<dbReference type="InterPro" id="IPR009000">
    <property type="entry name" value="Transl_B-barrel_sf"/>
</dbReference>
<dbReference type="GO" id="GO:0042254">
    <property type="term" value="P:ribosome biogenesis"/>
    <property type="evidence" value="ECO:0007669"/>
    <property type="project" value="InterPro"/>
</dbReference>
<evidence type="ECO:0000313" key="1">
    <source>
        <dbReference type="EMBL" id="MCD1296162.1"/>
    </source>
</evidence>
<evidence type="ECO:0000313" key="2">
    <source>
        <dbReference type="Proteomes" id="UP001320159"/>
    </source>
</evidence>
<proteinExistence type="predicted"/>
<dbReference type="RefSeq" id="WP_230743090.1">
    <property type="nucleotide sequence ID" value="NZ_PGCK01000014.1"/>
</dbReference>
<protein>
    <submittedName>
        <fullName evidence="1">H/ACA RNA-protein complex protein Gar1</fullName>
    </submittedName>
</protein>
<dbReference type="NCBIfam" id="NF009634">
    <property type="entry name" value="PRK13149.2-5"/>
    <property type="match status" value="1"/>
</dbReference>
<gene>
    <name evidence="1" type="ORF">CUJ83_14255</name>
</gene>
<dbReference type="InterPro" id="IPR007504">
    <property type="entry name" value="H/ACA_rnp_Gar1/Naf1"/>
</dbReference>
<sequence length="79" mass="8936">MKRLGIVSHLSAHGYLIVRSEDSSLPRINAKIVNKKMDRIGTVYDVFGPEKSPYISIKLDRKMTQSGVQALMKERVYVA</sequence>
<organism evidence="1 2">
    <name type="scientific">Methanooceanicella nereidis</name>
    <dbReference type="NCBI Taxonomy" id="2052831"/>
    <lineage>
        <taxon>Archaea</taxon>
        <taxon>Methanobacteriati</taxon>
        <taxon>Methanobacteriota</taxon>
        <taxon>Stenosarchaea group</taxon>
        <taxon>Methanomicrobia</taxon>
        <taxon>Methanocellales</taxon>
        <taxon>Methanocellaceae</taxon>
        <taxon>Methanooceanicella</taxon>
    </lineage>
</organism>
<dbReference type="Pfam" id="PF04410">
    <property type="entry name" value="Gar1"/>
    <property type="match status" value="1"/>
</dbReference>
<dbReference type="Proteomes" id="UP001320159">
    <property type="component" value="Unassembled WGS sequence"/>
</dbReference>
<comment type="caution">
    <text evidence="1">The sequence shown here is derived from an EMBL/GenBank/DDBJ whole genome shotgun (WGS) entry which is preliminary data.</text>
</comment>
<dbReference type="Gene3D" id="2.40.10.230">
    <property type="entry name" value="Probable tRNA pseudouridine synthase domain"/>
    <property type="match status" value="1"/>
</dbReference>